<proteinExistence type="predicted"/>
<dbReference type="RefSeq" id="WP_246348922.1">
    <property type="nucleotide sequence ID" value="NZ_JACHES010000004.1"/>
</dbReference>
<evidence type="ECO:0000256" key="1">
    <source>
        <dbReference type="SAM" id="SignalP"/>
    </source>
</evidence>
<dbReference type="Proteomes" id="UP000523528">
    <property type="component" value="Unassembled WGS sequence"/>
</dbReference>
<dbReference type="PROSITE" id="PS51257">
    <property type="entry name" value="PROKAR_LIPOPROTEIN"/>
    <property type="match status" value="1"/>
</dbReference>
<keyword evidence="3" id="KW-1185">Reference proteome</keyword>
<comment type="caution">
    <text evidence="2">The sequence shown here is derived from an EMBL/GenBank/DDBJ whole genome shotgun (WGS) entry which is preliminary data.</text>
</comment>
<gene>
    <name evidence="2" type="ORF">HNQ82_001208</name>
</gene>
<keyword evidence="1" id="KW-0732">Signal</keyword>
<dbReference type="AlphaFoldDB" id="A0A7W9YQD4"/>
<sequence>MKRIYLITLIFSMFVFLAACGNNNEKELNAAETNASENINKDDSISVDKNLLDVEVTLPASLFEGRDIDEVVAEAEGDGIKEVIKNADGSLTYKMTKAKHKELIGELENGIKKTIDELKRDKSLIVIQDITYNDNFSEFNMSVDVSSSENSMYGLAAIGLGISGMYYQVFNGVKDFKVTVNIKNASTGEILDTFVYPDILNN</sequence>
<feature type="signal peptide" evidence="1">
    <location>
        <begin position="1"/>
        <end position="18"/>
    </location>
</feature>
<evidence type="ECO:0000313" key="3">
    <source>
        <dbReference type="Proteomes" id="UP000523528"/>
    </source>
</evidence>
<protein>
    <recommendedName>
        <fullName evidence="4">Antigen I/II N-terminal domain-containing protein</fullName>
    </recommendedName>
</protein>
<feature type="chain" id="PRO_5038999100" description="Antigen I/II N-terminal domain-containing protein" evidence="1">
    <location>
        <begin position="19"/>
        <end position="202"/>
    </location>
</feature>
<evidence type="ECO:0008006" key="4">
    <source>
        <dbReference type="Google" id="ProtNLM"/>
    </source>
</evidence>
<dbReference type="EMBL" id="JACHES010000004">
    <property type="protein sequence ID" value="MBB6176394.1"/>
    <property type="molecule type" value="Genomic_DNA"/>
</dbReference>
<name>A0A7W9YQD4_9BACL</name>
<organism evidence="2 3">
    <name type="scientific">Anoxybacillus tengchongensis</name>
    <dbReference type="NCBI Taxonomy" id="576944"/>
    <lineage>
        <taxon>Bacteria</taxon>
        <taxon>Bacillati</taxon>
        <taxon>Bacillota</taxon>
        <taxon>Bacilli</taxon>
        <taxon>Bacillales</taxon>
        <taxon>Anoxybacillaceae</taxon>
        <taxon>Anoxybacillus</taxon>
    </lineage>
</organism>
<accession>A0A7W9YQD4</accession>
<reference evidence="2 3" key="1">
    <citation type="submission" date="2020-08" db="EMBL/GenBank/DDBJ databases">
        <title>Genomic Encyclopedia of Type Strains, Phase IV (KMG-IV): sequencing the most valuable type-strain genomes for metagenomic binning, comparative biology and taxonomic classification.</title>
        <authorList>
            <person name="Goeker M."/>
        </authorList>
    </citation>
    <scope>NUCLEOTIDE SEQUENCE [LARGE SCALE GENOMIC DNA]</scope>
    <source>
        <strain evidence="2 3">DSM 23211</strain>
    </source>
</reference>
<evidence type="ECO:0000313" key="2">
    <source>
        <dbReference type="EMBL" id="MBB6176394.1"/>
    </source>
</evidence>